<dbReference type="PATRIC" id="fig|883158.3.peg.1023"/>
<gene>
    <name evidence="2" type="ORF">HMPREF9140_01013</name>
</gene>
<organism evidence="2 3">
    <name type="scientific">Prevotella micans F0438</name>
    <dbReference type="NCBI Taxonomy" id="883158"/>
    <lineage>
        <taxon>Bacteria</taxon>
        <taxon>Pseudomonadati</taxon>
        <taxon>Bacteroidota</taxon>
        <taxon>Bacteroidia</taxon>
        <taxon>Bacteroidales</taxon>
        <taxon>Prevotellaceae</taxon>
        <taxon>Prevotella</taxon>
    </lineage>
</organism>
<dbReference type="InterPro" id="IPR008523">
    <property type="entry name" value="DUF805"/>
</dbReference>
<keyword evidence="3" id="KW-1185">Reference proteome</keyword>
<name>H1Q275_9BACT</name>
<feature type="transmembrane region" description="Helical" evidence="1">
    <location>
        <begin position="134"/>
        <end position="158"/>
    </location>
</feature>
<dbReference type="AlphaFoldDB" id="H1Q275"/>
<dbReference type="RefSeq" id="WP_006952223.1">
    <property type="nucleotide sequence ID" value="NZ_JH594522.1"/>
</dbReference>
<proteinExistence type="predicted"/>
<reference evidence="2 3" key="1">
    <citation type="submission" date="2011-12" db="EMBL/GenBank/DDBJ databases">
        <title>The Genome Sequence of Prevotella micans F0438.</title>
        <authorList>
            <consortium name="The Broad Institute Genome Sequencing Platform"/>
            <person name="Earl A."/>
            <person name="Ward D."/>
            <person name="Feldgarden M."/>
            <person name="Gevers D."/>
            <person name="Izard J."/>
            <person name="Baranova O.V."/>
            <person name="Blanton J.M."/>
            <person name="Wade W.G."/>
            <person name="Dewhirst F.E."/>
            <person name="Young S.K."/>
            <person name="Zeng Q."/>
            <person name="Gargeya S."/>
            <person name="Fitzgerald M."/>
            <person name="Haas B."/>
            <person name="Abouelleil A."/>
            <person name="Alvarado L."/>
            <person name="Arachchi H.M."/>
            <person name="Berlin A."/>
            <person name="Chapman S.B."/>
            <person name="Gearin G."/>
            <person name="Goldberg J."/>
            <person name="Griggs A."/>
            <person name="Gujja S."/>
            <person name="Hansen M."/>
            <person name="Heiman D."/>
            <person name="Howarth C."/>
            <person name="Larimer J."/>
            <person name="Lui A."/>
            <person name="MacDonald P.J.P."/>
            <person name="McCowen C."/>
            <person name="Montmayeur A."/>
            <person name="Murphy C."/>
            <person name="Neiman D."/>
            <person name="Pearson M."/>
            <person name="Priest M."/>
            <person name="Roberts A."/>
            <person name="Saif S."/>
            <person name="Shea T."/>
            <person name="Sisk P."/>
            <person name="Stolte C."/>
            <person name="Sykes S."/>
            <person name="Wortman J."/>
            <person name="Nusbaum C."/>
            <person name="Birren B."/>
        </authorList>
    </citation>
    <scope>NUCLEOTIDE SEQUENCE [LARGE SCALE GENOMIC DNA]</scope>
    <source>
        <strain evidence="2 3">F0438</strain>
    </source>
</reference>
<evidence type="ECO:0008006" key="4">
    <source>
        <dbReference type="Google" id="ProtNLM"/>
    </source>
</evidence>
<sequence>MSEFKETPQVEFEESAKNVFKKMIQFNGRIRRSEYWWGVLTLFLVSMAIGFIPIIGLVGIFPLALAGCSLTFRRLHDTGRSGWWIGSRIIIECLVFVLLLSLIDWPTFFNALAADDEHAASRALVDGFKNNSGILILCGVLSLVDIALNVIVFIFTLLDSHPETNKYGDSPKYVPTEPTGSVL</sequence>
<comment type="caution">
    <text evidence="2">The sequence shown here is derived from an EMBL/GenBank/DDBJ whole genome shotgun (WGS) entry which is preliminary data.</text>
</comment>
<dbReference type="eggNOG" id="COG3152">
    <property type="taxonomic scope" value="Bacteria"/>
</dbReference>
<keyword evidence="1" id="KW-0472">Membrane</keyword>
<evidence type="ECO:0000313" key="3">
    <source>
        <dbReference type="Proteomes" id="UP000016023"/>
    </source>
</evidence>
<protein>
    <recommendedName>
        <fullName evidence="4">DUF805 domain-containing protein</fullName>
    </recommendedName>
</protein>
<keyword evidence="1" id="KW-0812">Transmembrane</keyword>
<feature type="transmembrane region" description="Helical" evidence="1">
    <location>
        <begin position="35"/>
        <end position="68"/>
    </location>
</feature>
<dbReference type="HOGENOM" id="CLU_093674_0_1_10"/>
<dbReference type="Proteomes" id="UP000016023">
    <property type="component" value="Unassembled WGS sequence"/>
</dbReference>
<evidence type="ECO:0000313" key="2">
    <source>
        <dbReference type="EMBL" id="EHO71145.1"/>
    </source>
</evidence>
<dbReference type="GO" id="GO:0005886">
    <property type="term" value="C:plasma membrane"/>
    <property type="evidence" value="ECO:0007669"/>
    <property type="project" value="TreeGrafter"/>
</dbReference>
<feature type="transmembrane region" description="Helical" evidence="1">
    <location>
        <begin position="89"/>
        <end position="114"/>
    </location>
</feature>
<evidence type="ECO:0000256" key="1">
    <source>
        <dbReference type="SAM" id="Phobius"/>
    </source>
</evidence>
<dbReference type="STRING" id="883158.HMPREF9140_01013"/>
<dbReference type="Pfam" id="PF05656">
    <property type="entry name" value="DUF805"/>
    <property type="match status" value="1"/>
</dbReference>
<accession>H1Q275</accession>
<dbReference type="PANTHER" id="PTHR34980:SF2">
    <property type="entry name" value="INNER MEMBRANE PROTEIN YHAH-RELATED"/>
    <property type="match status" value="1"/>
</dbReference>
<dbReference type="EMBL" id="AGWK01000029">
    <property type="protein sequence ID" value="EHO71145.1"/>
    <property type="molecule type" value="Genomic_DNA"/>
</dbReference>
<dbReference type="PANTHER" id="PTHR34980">
    <property type="entry name" value="INNER MEMBRANE PROTEIN-RELATED-RELATED"/>
    <property type="match status" value="1"/>
</dbReference>
<keyword evidence="1" id="KW-1133">Transmembrane helix</keyword>